<sequence length="21" mass="2594">MSLIHKLETLWSLPVWQHDFL</sequence>
<name>A0A0E9UIT5_ANGAN</name>
<reference evidence="1" key="1">
    <citation type="submission" date="2014-11" db="EMBL/GenBank/DDBJ databases">
        <authorList>
            <person name="Amaro Gonzalez C."/>
        </authorList>
    </citation>
    <scope>NUCLEOTIDE SEQUENCE</scope>
</reference>
<proteinExistence type="predicted"/>
<dbReference type="EMBL" id="GBXM01042833">
    <property type="protein sequence ID" value="JAH65744.1"/>
    <property type="molecule type" value="Transcribed_RNA"/>
</dbReference>
<protein>
    <submittedName>
        <fullName evidence="1">Uncharacterized protein</fullName>
    </submittedName>
</protein>
<evidence type="ECO:0000313" key="1">
    <source>
        <dbReference type="EMBL" id="JAH65744.1"/>
    </source>
</evidence>
<reference evidence="1" key="2">
    <citation type="journal article" date="2015" name="Fish Shellfish Immunol.">
        <title>Early steps in the European eel (Anguilla anguilla)-Vibrio vulnificus interaction in the gills: Role of the RtxA13 toxin.</title>
        <authorList>
            <person name="Callol A."/>
            <person name="Pajuelo D."/>
            <person name="Ebbesson L."/>
            <person name="Teles M."/>
            <person name="MacKenzie S."/>
            <person name="Amaro C."/>
        </authorList>
    </citation>
    <scope>NUCLEOTIDE SEQUENCE</scope>
</reference>
<dbReference type="AlphaFoldDB" id="A0A0E9UIT5"/>
<organism evidence="1">
    <name type="scientific">Anguilla anguilla</name>
    <name type="common">European freshwater eel</name>
    <name type="synonym">Muraena anguilla</name>
    <dbReference type="NCBI Taxonomy" id="7936"/>
    <lineage>
        <taxon>Eukaryota</taxon>
        <taxon>Metazoa</taxon>
        <taxon>Chordata</taxon>
        <taxon>Craniata</taxon>
        <taxon>Vertebrata</taxon>
        <taxon>Euteleostomi</taxon>
        <taxon>Actinopterygii</taxon>
        <taxon>Neopterygii</taxon>
        <taxon>Teleostei</taxon>
        <taxon>Anguilliformes</taxon>
        <taxon>Anguillidae</taxon>
        <taxon>Anguilla</taxon>
    </lineage>
</organism>
<accession>A0A0E9UIT5</accession>